<dbReference type="Gene3D" id="3.40.630.30">
    <property type="match status" value="1"/>
</dbReference>
<keyword evidence="6" id="KW-1185">Reference proteome</keyword>
<reference evidence="5" key="1">
    <citation type="submission" date="2020-11" db="EMBL/GenBank/DDBJ databases">
        <authorList>
            <person name="Tran Van P."/>
        </authorList>
    </citation>
    <scope>NUCLEOTIDE SEQUENCE</scope>
</reference>
<protein>
    <recommendedName>
        <fullName evidence="2">Protein NATD1</fullName>
    </recommendedName>
    <alternativeName>
        <fullName evidence="3">N-acetyltransferase domain-containing protein 1</fullName>
    </alternativeName>
</protein>
<dbReference type="EMBL" id="CAJPVJ010009004">
    <property type="protein sequence ID" value="CAG2172284.1"/>
    <property type="molecule type" value="Genomic_DNA"/>
</dbReference>
<organism evidence="5">
    <name type="scientific">Oppiella nova</name>
    <dbReference type="NCBI Taxonomy" id="334625"/>
    <lineage>
        <taxon>Eukaryota</taxon>
        <taxon>Metazoa</taxon>
        <taxon>Ecdysozoa</taxon>
        <taxon>Arthropoda</taxon>
        <taxon>Chelicerata</taxon>
        <taxon>Arachnida</taxon>
        <taxon>Acari</taxon>
        <taxon>Acariformes</taxon>
        <taxon>Sarcoptiformes</taxon>
        <taxon>Oribatida</taxon>
        <taxon>Brachypylina</taxon>
        <taxon>Oppioidea</taxon>
        <taxon>Oppiidae</taxon>
        <taxon>Oppiella</taxon>
    </lineage>
</organism>
<evidence type="ECO:0000259" key="4">
    <source>
        <dbReference type="PROSITE" id="PS51729"/>
    </source>
</evidence>
<dbReference type="PROSITE" id="PS51729">
    <property type="entry name" value="GNAT_YJDJ"/>
    <property type="match status" value="1"/>
</dbReference>
<feature type="domain" description="N-acetyltransferase" evidence="4">
    <location>
        <begin position="53"/>
        <end position="141"/>
    </location>
</feature>
<gene>
    <name evidence="5" type="ORF">ONB1V03_LOCUS11742</name>
</gene>
<dbReference type="Pfam" id="PF14542">
    <property type="entry name" value="Acetyltransf_CG"/>
    <property type="match status" value="1"/>
</dbReference>
<accession>A0A7R9M7L2</accession>
<dbReference type="OrthoDB" id="74247at2759"/>
<sequence length="149" mass="17236">MSLSLIRRLTANLVRFESQRVCYGSGVWSGQRVIPIWRMSSFAFSSVNDLKVEHNHLNRQFFIQMGKDKAVLDYKEIKGGLLELHHTGVPKTLRGKGIGAILAKEAFDYVVRNNLQMIVSCTYLQKYLMDNQKEEYLKQLYHDSSHPDE</sequence>
<dbReference type="InterPro" id="IPR031165">
    <property type="entry name" value="GNAT_YJDJ"/>
</dbReference>
<evidence type="ECO:0000313" key="6">
    <source>
        <dbReference type="Proteomes" id="UP000728032"/>
    </source>
</evidence>
<dbReference type="SUPFAM" id="SSF55729">
    <property type="entry name" value="Acyl-CoA N-acyltransferases (Nat)"/>
    <property type="match status" value="1"/>
</dbReference>
<dbReference type="EMBL" id="OC923829">
    <property type="protein sequence ID" value="CAD7655097.1"/>
    <property type="molecule type" value="Genomic_DNA"/>
</dbReference>
<dbReference type="Proteomes" id="UP000728032">
    <property type="component" value="Unassembled WGS sequence"/>
</dbReference>
<dbReference type="InterPro" id="IPR016181">
    <property type="entry name" value="Acyl_CoA_acyltransferase"/>
</dbReference>
<comment type="similarity">
    <text evidence="1">Belongs to the NATD1 family.</text>
</comment>
<evidence type="ECO:0000256" key="1">
    <source>
        <dbReference type="ARBA" id="ARBA00006233"/>
    </source>
</evidence>
<name>A0A7R9M7L2_9ACAR</name>
<evidence type="ECO:0000256" key="2">
    <source>
        <dbReference type="ARBA" id="ARBA00020243"/>
    </source>
</evidence>
<evidence type="ECO:0000256" key="3">
    <source>
        <dbReference type="ARBA" id="ARBA00031876"/>
    </source>
</evidence>
<proteinExistence type="inferred from homology"/>
<evidence type="ECO:0000313" key="5">
    <source>
        <dbReference type="EMBL" id="CAD7655097.1"/>
    </source>
</evidence>
<dbReference type="InterPro" id="IPR045057">
    <property type="entry name" value="Gcn5-rel_NAT"/>
</dbReference>
<dbReference type="PANTHER" id="PTHR31435:SF9">
    <property type="entry name" value="PROTEIN NATD1"/>
    <property type="match status" value="1"/>
</dbReference>
<dbReference type="AlphaFoldDB" id="A0A7R9M7L2"/>
<dbReference type="PANTHER" id="PTHR31435">
    <property type="entry name" value="PROTEIN NATD1"/>
    <property type="match status" value="1"/>
</dbReference>